<comment type="caution">
    <text evidence="3">The sequence shown here is derived from an EMBL/GenBank/DDBJ whole genome shotgun (WGS) entry which is preliminary data.</text>
</comment>
<feature type="region of interest" description="Disordered" evidence="1">
    <location>
        <begin position="85"/>
        <end position="106"/>
    </location>
</feature>
<keyword evidence="4" id="KW-1185">Reference proteome</keyword>
<dbReference type="EMBL" id="JAVHNR010000005">
    <property type="protein sequence ID" value="KAK6342949.1"/>
    <property type="molecule type" value="Genomic_DNA"/>
</dbReference>
<gene>
    <name evidence="3" type="ORF">TWF718_008327</name>
</gene>
<feature type="compositionally biased region" description="Basic and acidic residues" evidence="1">
    <location>
        <begin position="218"/>
        <end position="260"/>
    </location>
</feature>
<sequence length="260" mass="28399">MQLLFPALLLGSLIQSTVVAGYGPDRGRDNNYGKAKTVTHTKYVTKYKTFKTTSTKVVSIVKTIRESPGDKDIESYAAGKGLTCIKPSETKEPTETTEPPSTEPEPAWVKNCPASVTLTAVPKCPAIRCMADPDCPAYDEALPIEWDCRCKDRPPTTTRVVKPCPSCCPPPPVQRHDISCLGRMSHLPIITADEPKPTQGIAVGEKNPAAPKEEEEPKEDKEAPKDEEPVSEKKKPAEEPADDEKKDDAPMEETAEKADD</sequence>
<keyword evidence="2" id="KW-0732">Signal</keyword>
<evidence type="ECO:0000313" key="3">
    <source>
        <dbReference type="EMBL" id="KAK6342949.1"/>
    </source>
</evidence>
<feature type="signal peptide" evidence="2">
    <location>
        <begin position="1"/>
        <end position="21"/>
    </location>
</feature>
<evidence type="ECO:0000313" key="4">
    <source>
        <dbReference type="Proteomes" id="UP001313282"/>
    </source>
</evidence>
<dbReference type="Proteomes" id="UP001313282">
    <property type="component" value="Unassembled WGS sequence"/>
</dbReference>
<organism evidence="3 4">
    <name type="scientific">Orbilia javanica</name>
    <dbReference type="NCBI Taxonomy" id="47235"/>
    <lineage>
        <taxon>Eukaryota</taxon>
        <taxon>Fungi</taxon>
        <taxon>Dikarya</taxon>
        <taxon>Ascomycota</taxon>
        <taxon>Pezizomycotina</taxon>
        <taxon>Orbiliomycetes</taxon>
        <taxon>Orbiliales</taxon>
        <taxon>Orbiliaceae</taxon>
        <taxon>Orbilia</taxon>
    </lineage>
</organism>
<name>A0AAN8MSG8_9PEZI</name>
<evidence type="ECO:0000256" key="2">
    <source>
        <dbReference type="SAM" id="SignalP"/>
    </source>
</evidence>
<reference evidence="3 4" key="1">
    <citation type="submission" date="2019-10" db="EMBL/GenBank/DDBJ databases">
        <authorList>
            <person name="Palmer J.M."/>
        </authorList>
    </citation>
    <scope>NUCLEOTIDE SEQUENCE [LARGE SCALE GENOMIC DNA]</scope>
    <source>
        <strain evidence="3 4">TWF718</strain>
    </source>
</reference>
<feature type="chain" id="PRO_5042859066" evidence="2">
    <location>
        <begin position="22"/>
        <end position="260"/>
    </location>
</feature>
<accession>A0AAN8MSG8</accession>
<evidence type="ECO:0000256" key="1">
    <source>
        <dbReference type="SAM" id="MobiDB-lite"/>
    </source>
</evidence>
<feature type="compositionally biased region" description="Low complexity" evidence="1">
    <location>
        <begin position="96"/>
        <end position="106"/>
    </location>
</feature>
<feature type="region of interest" description="Disordered" evidence="1">
    <location>
        <begin position="192"/>
        <end position="260"/>
    </location>
</feature>
<proteinExistence type="predicted"/>
<dbReference type="AlphaFoldDB" id="A0AAN8MSG8"/>
<protein>
    <submittedName>
        <fullName evidence="3">Uncharacterized protein</fullName>
    </submittedName>
</protein>